<evidence type="ECO:0000256" key="3">
    <source>
        <dbReference type="ARBA" id="ARBA00022670"/>
    </source>
</evidence>
<comment type="caution">
    <text evidence="8">The sequence shown here is derived from an EMBL/GenBank/DDBJ whole genome shotgun (WGS) entry which is preliminary data.</text>
</comment>
<evidence type="ECO:0000256" key="4">
    <source>
        <dbReference type="ARBA" id="ARBA00022729"/>
    </source>
</evidence>
<evidence type="ECO:0000256" key="7">
    <source>
        <dbReference type="RuleBase" id="RU366067"/>
    </source>
</evidence>
<dbReference type="Proteomes" id="UP000721861">
    <property type="component" value="Unassembled WGS sequence"/>
</dbReference>
<keyword evidence="9" id="KW-1185">Reference proteome</keyword>
<keyword evidence="4 7" id="KW-0732">Signal</keyword>
<keyword evidence="6 7" id="KW-0720">Serine protease</keyword>
<sequence>MRKIAALLLISCLGFVQFAKADEGMWLLPLINKLNIEKMQEMGFQLSAEDVYSINNSSLKDAIVIFGRGCTGEMISDQGLLLTNHHCGYGNIQELSSVEHNYLKDGFWAKSLEEELPAPGLTVTFLKYMTDVTEKITAELNNEMSEADRAAKIKEVSAKLVEEAKEGNEYQIRVQDYFEGNQFFLIAYETFEDVRFVGAPPSSIGKFGFDTDNWMWPRHTGDFSMFRVYCGPDGKPAKYSKDNKPYKPAHHLPVSLKGVEMDDYAMTIGFPGSTERYLTSWGITERMDIINHARIKPRGIKQDIWLKDMRADEKVNIQYASKFARSSNYWKNSIGMNRGLEKLNVLGSKRELENEFTNWVNDDAQRKEKYGNVLNELEKAYEARAPFMSATSFLLECQLRGAEVFYFALNAQGLEKALEEEDQEKINKAVEGLKKAGEGFFKDYYPETDRKVIAALLKLYNDDIEAQYHPSFYADVNKKFKGDFQKFADNVYSKSVFMDEARFNAFLEKPSLKVLQKDLAYIAGMSSLNKYREIKGMEKESAIAIDKNNRLFIAGLMEMQPDKVFYPDANFTMRLSYGKVGDYEPKDGVIYKHFTTIEGIMEKEDPDNFEFEVPAKLKELWKNKDYGQYADAAGYMPVCFTSNNDITGGNSGSPVINAEGHLFGLAFDGNWEAMSGDIAFETELQKCINVDIRYVLFIIDKYAGATNLIDEMTLVK</sequence>
<dbReference type="InterPro" id="IPR009003">
    <property type="entry name" value="Peptidase_S1_PA"/>
</dbReference>
<evidence type="ECO:0000313" key="8">
    <source>
        <dbReference type="EMBL" id="MBS2210347.1"/>
    </source>
</evidence>
<keyword evidence="2 7" id="KW-0031">Aminopeptidase</keyword>
<dbReference type="SUPFAM" id="SSF50494">
    <property type="entry name" value="Trypsin-like serine proteases"/>
    <property type="match status" value="1"/>
</dbReference>
<dbReference type="EC" id="3.4.14.-" evidence="7"/>
<dbReference type="InterPro" id="IPR043504">
    <property type="entry name" value="Peptidase_S1_PA_chymotrypsin"/>
</dbReference>
<evidence type="ECO:0000313" key="9">
    <source>
        <dbReference type="Proteomes" id="UP000721861"/>
    </source>
</evidence>
<keyword evidence="3 7" id="KW-0645">Protease</keyword>
<comment type="function">
    <text evidence="7">Catalyzes the removal of dipeptides from the N-terminus of oligopeptides.</text>
</comment>
<keyword evidence="5 7" id="KW-0378">Hydrolase</keyword>
<feature type="signal peptide" evidence="7">
    <location>
        <begin position="1"/>
        <end position="21"/>
    </location>
</feature>
<dbReference type="Pfam" id="PF10459">
    <property type="entry name" value="Peptidase_S46"/>
    <property type="match status" value="1"/>
</dbReference>
<evidence type="ECO:0000256" key="6">
    <source>
        <dbReference type="ARBA" id="ARBA00022825"/>
    </source>
</evidence>
<dbReference type="PANTHER" id="PTHR38469:SF1">
    <property type="entry name" value="PERIPLASMIC PEPTIDASE SUBFAMILY S1B"/>
    <property type="match status" value="1"/>
</dbReference>
<dbReference type="Gene3D" id="2.40.10.10">
    <property type="entry name" value="Trypsin-like serine proteases"/>
    <property type="match status" value="1"/>
</dbReference>
<evidence type="ECO:0000256" key="1">
    <source>
        <dbReference type="ARBA" id="ARBA00010491"/>
    </source>
</evidence>
<dbReference type="InterPro" id="IPR019500">
    <property type="entry name" value="Pep_S46"/>
</dbReference>
<proteinExistence type="inferred from homology"/>
<dbReference type="RefSeq" id="WP_212225308.1">
    <property type="nucleotide sequence ID" value="NZ_JAGUCN010000002.1"/>
</dbReference>
<organism evidence="8 9">
    <name type="scientific">Carboxylicivirga mesophila</name>
    <dbReference type="NCBI Taxonomy" id="1166478"/>
    <lineage>
        <taxon>Bacteria</taxon>
        <taxon>Pseudomonadati</taxon>
        <taxon>Bacteroidota</taxon>
        <taxon>Bacteroidia</taxon>
        <taxon>Marinilabiliales</taxon>
        <taxon>Marinilabiliaceae</taxon>
        <taxon>Carboxylicivirga</taxon>
    </lineage>
</organism>
<accession>A0ABS5K612</accession>
<dbReference type="PANTHER" id="PTHR38469">
    <property type="entry name" value="PERIPLASMIC PEPTIDASE SUBFAMILY S1B"/>
    <property type="match status" value="1"/>
</dbReference>
<evidence type="ECO:0000256" key="5">
    <source>
        <dbReference type="ARBA" id="ARBA00022801"/>
    </source>
</evidence>
<name>A0ABS5K612_9BACT</name>
<feature type="chain" id="PRO_5044950321" description="Dipeptidyl-peptidase" evidence="7">
    <location>
        <begin position="22"/>
        <end position="716"/>
    </location>
</feature>
<gene>
    <name evidence="8" type="ORF">KEM09_02995</name>
</gene>
<evidence type="ECO:0000256" key="2">
    <source>
        <dbReference type="ARBA" id="ARBA00022438"/>
    </source>
</evidence>
<comment type="similarity">
    <text evidence="1 7">Belongs to the peptidase S46 family.</text>
</comment>
<reference evidence="8 9" key="1">
    <citation type="journal article" date="2014" name="Int. J. Syst. Evol. Microbiol.">
        <title>Carboxylicivirga gen. nov. in the family Marinilabiliaceae with two novel species, Carboxylicivirga mesophila sp. nov. and Carboxylicivirga taeanensis sp. nov., and reclassification of Cytophaga fermentans as Saccharicrinis fermentans gen. nov., comb. nov.</title>
        <authorList>
            <person name="Yang S.H."/>
            <person name="Seo H.S."/>
            <person name="Woo J.H."/>
            <person name="Oh H.M."/>
            <person name="Jang H."/>
            <person name="Lee J.H."/>
            <person name="Kim S.J."/>
            <person name="Kwon K.K."/>
        </authorList>
    </citation>
    <scope>NUCLEOTIDE SEQUENCE [LARGE SCALE GENOMIC DNA]</scope>
    <source>
        <strain evidence="8 9">JCM 18290</strain>
    </source>
</reference>
<protein>
    <recommendedName>
        <fullName evidence="7">Dipeptidyl-peptidase</fullName>
        <ecNumber evidence="7">3.4.14.-</ecNumber>
    </recommendedName>
</protein>
<dbReference type="EMBL" id="JAGUCN010000002">
    <property type="protein sequence ID" value="MBS2210347.1"/>
    <property type="molecule type" value="Genomic_DNA"/>
</dbReference>